<dbReference type="Pfam" id="PF00171">
    <property type="entry name" value="Aldedh"/>
    <property type="match status" value="1"/>
</dbReference>
<keyword evidence="1" id="KW-0560">Oxidoreductase</keyword>
<proteinExistence type="predicted"/>
<evidence type="ECO:0000256" key="1">
    <source>
        <dbReference type="ARBA" id="ARBA00023002"/>
    </source>
</evidence>
<dbReference type="SUPFAM" id="SSF53720">
    <property type="entry name" value="ALDH-like"/>
    <property type="match status" value="1"/>
</dbReference>
<dbReference type="Proteomes" id="UP000316252">
    <property type="component" value="Unassembled WGS sequence"/>
</dbReference>
<dbReference type="EMBL" id="VHQG01000001">
    <property type="protein sequence ID" value="TPW78110.1"/>
    <property type="molecule type" value="Genomic_DNA"/>
</dbReference>
<comment type="caution">
    <text evidence="3">The sequence shown here is derived from an EMBL/GenBank/DDBJ whole genome shotgun (WGS) entry which is preliminary data.</text>
</comment>
<feature type="domain" description="Aldehyde dehydrogenase" evidence="2">
    <location>
        <begin position="20"/>
        <end position="157"/>
    </location>
</feature>
<evidence type="ECO:0000259" key="2">
    <source>
        <dbReference type="Pfam" id="PF00171"/>
    </source>
</evidence>
<evidence type="ECO:0000313" key="4">
    <source>
        <dbReference type="Proteomes" id="UP000316252"/>
    </source>
</evidence>
<dbReference type="Gene3D" id="3.40.605.10">
    <property type="entry name" value="Aldehyde Dehydrogenase, Chain A, domain 1"/>
    <property type="match status" value="1"/>
</dbReference>
<dbReference type="PANTHER" id="PTHR43866:SF4">
    <property type="entry name" value="MALONATE-SEMIALDEHYDE DEHYDROGENASE"/>
    <property type="match status" value="1"/>
</dbReference>
<sequence length="157" mass="16303">MSDSLPLVQHWIDGAVSASASGRTAPVFDPALGRQTKSVVLADQAEIDAAVASAAAAFPGWAATSNAKRQQVVFAFRELLNARSRELAEIITSEHGKVVSDAAGEVARGLEVVDLATGFPHLIKGGYSSNVSTGVDVYSIKQPLGVVGIISPFNFPA</sequence>
<dbReference type="PANTHER" id="PTHR43866">
    <property type="entry name" value="MALONATE-SEMIALDEHYDE DEHYDROGENASE"/>
    <property type="match status" value="1"/>
</dbReference>
<dbReference type="InterPro" id="IPR016161">
    <property type="entry name" value="Ald_DH/histidinol_DH"/>
</dbReference>
<feature type="non-terminal residue" evidence="3">
    <location>
        <position position="157"/>
    </location>
</feature>
<accession>A0A506Y9E3</accession>
<keyword evidence="4" id="KW-1185">Reference proteome</keyword>
<protein>
    <submittedName>
        <fullName evidence="3">Aldehyde dehydrogenase family protein</fullName>
    </submittedName>
</protein>
<dbReference type="InterPro" id="IPR010061">
    <property type="entry name" value="MeMal-semiAld_DH"/>
</dbReference>
<organism evidence="3 4">
    <name type="scientific">Schumannella soli</name>
    <dbReference type="NCBI Taxonomy" id="2590779"/>
    <lineage>
        <taxon>Bacteria</taxon>
        <taxon>Bacillati</taxon>
        <taxon>Actinomycetota</taxon>
        <taxon>Actinomycetes</taxon>
        <taxon>Micrococcales</taxon>
        <taxon>Microbacteriaceae</taxon>
        <taxon>Schumannella</taxon>
    </lineage>
</organism>
<dbReference type="RefSeq" id="WP_141162634.1">
    <property type="nucleotide sequence ID" value="NZ_VHQG01000001.1"/>
</dbReference>
<dbReference type="GO" id="GO:0006210">
    <property type="term" value="P:thymine catabolic process"/>
    <property type="evidence" value="ECO:0007669"/>
    <property type="project" value="TreeGrafter"/>
</dbReference>
<reference evidence="3 4" key="1">
    <citation type="submission" date="2019-06" db="EMBL/GenBank/DDBJ databases">
        <authorList>
            <person name="Li F."/>
        </authorList>
    </citation>
    <scope>NUCLEOTIDE SEQUENCE [LARGE SCALE GENOMIC DNA]</scope>
    <source>
        <strain evidence="3 4">10F1D-1</strain>
    </source>
</reference>
<dbReference type="GO" id="GO:0006574">
    <property type="term" value="P:L-valine catabolic process"/>
    <property type="evidence" value="ECO:0007669"/>
    <property type="project" value="TreeGrafter"/>
</dbReference>
<dbReference type="OrthoDB" id="6882680at2"/>
<dbReference type="InterPro" id="IPR015590">
    <property type="entry name" value="Aldehyde_DH_dom"/>
</dbReference>
<gene>
    <name evidence="3" type="ORF">FJ657_05665</name>
</gene>
<dbReference type="GO" id="GO:0004491">
    <property type="term" value="F:methylmalonate-semialdehyde dehydrogenase (acylating, NAD) activity"/>
    <property type="evidence" value="ECO:0007669"/>
    <property type="project" value="InterPro"/>
</dbReference>
<name>A0A506Y9E3_9MICO</name>
<evidence type="ECO:0000313" key="3">
    <source>
        <dbReference type="EMBL" id="TPW78110.1"/>
    </source>
</evidence>
<dbReference type="AlphaFoldDB" id="A0A506Y9E3"/>
<dbReference type="InterPro" id="IPR016162">
    <property type="entry name" value="Ald_DH_N"/>
</dbReference>